<dbReference type="Gene3D" id="3.40.50.12700">
    <property type="match status" value="1"/>
</dbReference>
<evidence type="ECO:0000313" key="1">
    <source>
        <dbReference type="EMBL" id="PKU33782.1"/>
    </source>
</evidence>
<reference evidence="2" key="2">
    <citation type="submission" date="2017-12" db="EMBL/GenBank/DDBJ databases">
        <title>Genome sequence of the Bar-tailed Godwit (Limosa lapponica baueri).</title>
        <authorList>
            <person name="Lima N.C.B."/>
            <person name="Parody-Merino A.M."/>
            <person name="Battley P.F."/>
            <person name="Fidler A.E."/>
            <person name="Prosdocimi F."/>
        </authorList>
    </citation>
    <scope>NUCLEOTIDE SEQUENCE [LARGE SCALE GENOMIC DNA]</scope>
</reference>
<keyword evidence="2" id="KW-1185">Reference proteome</keyword>
<dbReference type="OrthoDB" id="9221997at2759"/>
<protein>
    <recommendedName>
        <fullName evidence="3">Rna-directed dna polymerase from mobile element jockey-like</fullName>
    </recommendedName>
</protein>
<dbReference type="PANTHER" id="PTHR33332">
    <property type="entry name" value="REVERSE TRANSCRIPTASE DOMAIN-CONTAINING PROTEIN"/>
    <property type="match status" value="1"/>
</dbReference>
<evidence type="ECO:0008006" key="3">
    <source>
        <dbReference type="Google" id="ProtNLM"/>
    </source>
</evidence>
<dbReference type="EMBL" id="KZ509731">
    <property type="protein sequence ID" value="PKU33782.1"/>
    <property type="molecule type" value="Genomic_DNA"/>
</dbReference>
<evidence type="ECO:0000313" key="2">
    <source>
        <dbReference type="Proteomes" id="UP000233556"/>
    </source>
</evidence>
<sequence length="196" mass="22408">MRRKALTMQVNDWLWSWYWRQSFGFYDHGTQFADQHLLGRDGIHLTKQGKSIFASKMADLESILGPVLFNIFINDLEDGVECTLLKFADDPKLGGVADMSEGCAAIQRDLDRLEKWADRDLMHFNKEKCKVLHLRKTNPVHQYMLEATQLENVLAEKALGVLVDTKLNMNQQCALATNKVNGIVGKRDMGILKRVQ</sequence>
<dbReference type="Proteomes" id="UP000233556">
    <property type="component" value="Unassembled WGS sequence"/>
</dbReference>
<gene>
    <name evidence="1" type="ORF">llap_15915</name>
</gene>
<proteinExistence type="predicted"/>
<dbReference type="AlphaFoldDB" id="A0A2I0TJ46"/>
<organism evidence="1 2">
    <name type="scientific">Limosa lapponica baueri</name>
    <dbReference type="NCBI Taxonomy" id="1758121"/>
    <lineage>
        <taxon>Eukaryota</taxon>
        <taxon>Metazoa</taxon>
        <taxon>Chordata</taxon>
        <taxon>Craniata</taxon>
        <taxon>Vertebrata</taxon>
        <taxon>Euteleostomi</taxon>
        <taxon>Archelosauria</taxon>
        <taxon>Archosauria</taxon>
        <taxon>Dinosauria</taxon>
        <taxon>Saurischia</taxon>
        <taxon>Theropoda</taxon>
        <taxon>Coelurosauria</taxon>
        <taxon>Aves</taxon>
        <taxon>Neognathae</taxon>
        <taxon>Neoaves</taxon>
        <taxon>Charadriiformes</taxon>
        <taxon>Scolopacidae</taxon>
        <taxon>Limosa</taxon>
    </lineage>
</organism>
<reference evidence="2" key="1">
    <citation type="submission" date="2017-11" db="EMBL/GenBank/DDBJ databases">
        <authorList>
            <person name="Lima N.C."/>
            <person name="Parody-Merino A.M."/>
            <person name="Battley P.F."/>
            <person name="Fidler A.E."/>
            <person name="Prosdocimi F."/>
        </authorList>
    </citation>
    <scope>NUCLEOTIDE SEQUENCE [LARGE SCALE GENOMIC DNA]</scope>
</reference>
<name>A0A2I0TJ46_LIMLA</name>
<accession>A0A2I0TJ46</accession>